<feature type="transmembrane region" description="Helical" evidence="1">
    <location>
        <begin position="73"/>
        <end position="93"/>
    </location>
</feature>
<feature type="transmembrane region" description="Helical" evidence="1">
    <location>
        <begin position="7"/>
        <end position="27"/>
    </location>
</feature>
<protein>
    <submittedName>
        <fullName evidence="2">Uncharacterized protein</fullName>
    </submittedName>
</protein>
<dbReference type="RefSeq" id="WP_098159002.1">
    <property type="nucleotide sequence ID" value="NZ_JANIOB010000030.1"/>
</dbReference>
<organism evidence="2 3">
    <name type="scientific">Bacillus pseudomycoides</name>
    <dbReference type="NCBI Taxonomy" id="64104"/>
    <lineage>
        <taxon>Bacteria</taxon>
        <taxon>Bacillati</taxon>
        <taxon>Bacillota</taxon>
        <taxon>Bacilli</taxon>
        <taxon>Bacillales</taxon>
        <taxon>Bacillaceae</taxon>
        <taxon>Bacillus</taxon>
        <taxon>Bacillus cereus group</taxon>
    </lineage>
</organism>
<comment type="caution">
    <text evidence="2">The sequence shown here is derived from an EMBL/GenBank/DDBJ whole genome shotgun (WGS) entry which is preliminary data.</text>
</comment>
<reference evidence="2" key="1">
    <citation type="submission" date="2019-07" db="EMBL/GenBank/DDBJ databases">
        <title>Phylogenomic Reclassification of ATCC Bacillus Strains and Various Taxa within the Genus Bacillus.</title>
        <authorList>
            <person name="Riojas M.A."/>
            <person name="Frank A.M."/>
            <person name="Fenn S.L."/>
            <person name="King S.P."/>
            <person name="Brower S.M."/>
            <person name="Hazbon M.H."/>
        </authorList>
    </citation>
    <scope>NUCLEOTIDE SEQUENCE</scope>
    <source>
        <strain evidence="2">NR-12239</strain>
    </source>
</reference>
<dbReference type="EMBL" id="VLYX01000112">
    <property type="protein sequence ID" value="MDR4329786.1"/>
    <property type="molecule type" value="Genomic_DNA"/>
</dbReference>
<evidence type="ECO:0000256" key="1">
    <source>
        <dbReference type="SAM" id="Phobius"/>
    </source>
</evidence>
<dbReference type="Proteomes" id="UP001248134">
    <property type="component" value="Unassembled WGS sequence"/>
</dbReference>
<proteinExistence type="predicted"/>
<keyword evidence="1" id="KW-0812">Transmembrane</keyword>
<gene>
    <name evidence="2" type="ORF">FOS08_29560</name>
</gene>
<dbReference type="PROSITE" id="PS51257">
    <property type="entry name" value="PROKAR_LIPOPROTEIN"/>
    <property type="match status" value="1"/>
</dbReference>
<feature type="transmembrane region" description="Helical" evidence="1">
    <location>
        <begin position="33"/>
        <end position="52"/>
    </location>
</feature>
<accession>A0AAJ2DPF8</accession>
<evidence type="ECO:0000313" key="2">
    <source>
        <dbReference type="EMBL" id="MDR4329786.1"/>
    </source>
</evidence>
<feature type="transmembrane region" description="Helical" evidence="1">
    <location>
        <begin position="99"/>
        <end position="121"/>
    </location>
</feature>
<keyword evidence="1" id="KW-0472">Membrane</keyword>
<keyword evidence="1" id="KW-1133">Transmembrane helix</keyword>
<dbReference type="AlphaFoldDB" id="A0AAJ2DPF8"/>
<name>A0AAJ2DPF8_9BACI</name>
<sequence length="126" mass="14121">MKKLLKTSTIIVTIITIIACGIVFDFYNHSLSLLDTPYITGFIIIILLFFSTRITDKPKDQNTSKPTKKQISAIFWSSILIVVILFIAISFVTTGHISIQNLILFICLIIFGSFIIINVLAKKGKI</sequence>
<evidence type="ECO:0000313" key="3">
    <source>
        <dbReference type="Proteomes" id="UP001248134"/>
    </source>
</evidence>